<dbReference type="Pfam" id="PF05831">
    <property type="entry name" value="GAGE"/>
    <property type="match status" value="1"/>
</dbReference>
<dbReference type="AlphaFoldDB" id="A0A8C0D333"/>
<dbReference type="GeneTree" id="ENSGT00940000153097"/>
<feature type="domain" description="GAGE" evidence="3">
    <location>
        <begin position="11"/>
        <end position="92"/>
    </location>
</feature>
<evidence type="ECO:0000256" key="2">
    <source>
        <dbReference type="SAM" id="MobiDB-lite"/>
    </source>
</evidence>
<feature type="compositionally biased region" description="Polar residues" evidence="2">
    <location>
        <begin position="74"/>
        <end position="85"/>
    </location>
</feature>
<evidence type="ECO:0000313" key="4">
    <source>
        <dbReference type="Ensembl" id="ENSBMSP00010015292.1"/>
    </source>
</evidence>
<comment type="similarity">
    <text evidence="1">Belongs to the GAGE family.</text>
</comment>
<protein>
    <recommendedName>
        <fullName evidence="3">GAGE domain-containing protein</fullName>
    </recommendedName>
</protein>
<sequence length="92" mass="10165">CQCRGRGFEPWSWRIPHATEQLVGPVVAQHPSDEQSQQEEPPTESQDSLPGQEREDEGASVVEGPDLEVDRQELTQPKTGVFSSTGHKDGKL</sequence>
<proteinExistence type="inferred from homology"/>
<dbReference type="PANTHER" id="PTHR14047">
    <property type="entry name" value="P ANTIGEN FAMILY MEMBER 5-RELATED"/>
    <property type="match status" value="1"/>
</dbReference>
<dbReference type="Ensembl" id="ENSBMST00010016930.1">
    <property type="protein sequence ID" value="ENSBMSP00010015292.1"/>
    <property type="gene ID" value="ENSBMSG00010011146.1"/>
</dbReference>
<organism evidence="4">
    <name type="scientific">Balaenoptera musculus</name>
    <name type="common">Blue whale</name>
    <dbReference type="NCBI Taxonomy" id="9771"/>
    <lineage>
        <taxon>Eukaryota</taxon>
        <taxon>Metazoa</taxon>
        <taxon>Chordata</taxon>
        <taxon>Craniata</taxon>
        <taxon>Vertebrata</taxon>
        <taxon>Euteleostomi</taxon>
        <taxon>Mammalia</taxon>
        <taxon>Eutheria</taxon>
        <taxon>Laurasiatheria</taxon>
        <taxon>Artiodactyla</taxon>
        <taxon>Whippomorpha</taxon>
        <taxon>Cetacea</taxon>
        <taxon>Mysticeti</taxon>
        <taxon>Balaenopteridae</taxon>
        <taxon>Balaenoptera</taxon>
    </lineage>
</organism>
<dbReference type="InterPro" id="IPR031320">
    <property type="entry name" value="GAGE"/>
</dbReference>
<reference evidence="4" key="1">
    <citation type="submission" date="2023-09" db="UniProtKB">
        <authorList>
            <consortium name="Ensembl"/>
        </authorList>
    </citation>
    <scope>IDENTIFICATION</scope>
</reference>
<dbReference type="SMART" id="SM01379">
    <property type="entry name" value="GAGE"/>
    <property type="match status" value="1"/>
</dbReference>
<evidence type="ECO:0000259" key="3">
    <source>
        <dbReference type="SMART" id="SM01379"/>
    </source>
</evidence>
<evidence type="ECO:0000256" key="1">
    <source>
        <dbReference type="ARBA" id="ARBA00007043"/>
    </source>
</evidence>
<dbReference type="InterPro" id="IPR008625">
    <property type="entry name" value="GAGE_fam"/>
</dbReference>
<accession>A0A8C0D333</accession>
<name>A0A8C0D333_BALMU</name>
<feature type="region of interest" description="Disordered" evidence="2">
    <location>
        <begin position="22"/>
        <end position="92"/>
    </location>
</feature>
<feature type="compositionally biased region" description="Low complexity" evidence="2">
    <location>
        <begin position="34"/>
        <end position="48"/>
    </location>
</feature>
<dbReference type="PANTHER" id="PTHR14047:SF33">
    <property type="entry name" value="X ANTIGEN FAMILY MEMBER 5"/>
    <property type="match status" value="1"/>
</dbReference>